<comment type="caution">
    <text evidence="2">The sequence shown here is derived from an EMBL/GenBank/DDBJ whole genome shotgun (WGS) entry which is preliminary data.</text>
</comment>
<dbReference type="OrthoDB" id="2971563at2"/>
<keyword evidence="2" id="KW-0378">Hydrolase</keyword>
<dbReference type="AlphaFoldDB" id="A0A0J8UI75"/>
<dbReference type="PANTHER" id="PTHR46233:SF1">
    <property type="entry name" value="CONSERVED PROTEIN"/>
    <property type="match status" value="1"/>
</dbReference>
<dbReference type="EMBL" id="LFOD01000001">
    <property type="protein sequence ID" value="KMV20607.1"/>
    <property type="molecule type" value="Genomic_DNA"/>
</dbReference>
<dbReference type="GO" id="GO:0016787">
    <property type="term" value="F:hydrolase activity"/>
    <property type="evidence" value="ECO:0007669"/>
    <property type="project" value="UniProtKB-KW"/>
</dbReference>
<evidence type="ECO:0000313" key="3">
    <source>
        <dbReference type="Proteomes" id="UP000037594"/>
    </source>
</evidence>
<dbReference type="PANTHER" id="PTHR46233">
    <property type="entry name" value="HYDROXYACYLGLUTATHIONE HYDROLASE GLOC"/>
    <property type="match status" value="1"/>
</dbReference>
<accession>A0A0J8UI75</accession>
<evidence type="ECO:0000259" key="1">
    <source>
        <dbReference type="SMART" id="SM00849"/>
    </source>
</evidence>
<sequence length="227" mass="24276">MTSPNIAVADTYTGHQEPGTAARRTLPNASVIKISVGPMDNNAYLVTCNSTGETLLIDAANDAEVLLDVIKQQTPKLSLIVTSHQHFDHWQALEAVAKATGAPTAAHSLDAEPLPVTPDRILADGDTIKVGDLTFDVIHLQGHTEGSVALALKADDGVTHLFTGDCLFPGGPGRTTRPEEFNSLMSGLESKVFARYGDSTVVYPGHGDDTTLGAERPHLTEWRERGW</sequence>
<dbReference type="RefSeq" id="WP_019343872.1">
    <property type="nucleotide sequence ID" value="NZ_AGSZ01000090.1"/>
</dbReference>
<dbReference type="SMART" id="SM00849">
    <property type="entry name" value="Lactamase_B"/>
    <property type="match status" value="1"/>
</dbReference>
<organism evidence="2 3">
    <name type="scientific">Mycolicibacterium conceptionense</name>
    <dbReference type="NCBI Taxonomy" id="451644"/>
    <lineage>
        <taxon>Bacteria</taxon>
        <taxon>Bacillati</taxon>
        <taxon>Actinomycetota</taxon>
        <taxon>Actinomycetes</taxon>
        <taxon>Mycobacteriales</taxon>
        <taxon>Mycobacteriaceae</taxon>
        <taxon>Mycolicibacterium</taxon>
    </lineage>
</organism>
<gene>
    <name evidence="2" type="ORF">ACT17_02875</name>
</gene>
<dbReference type="Pfam" id="PF00753">
    <property type="entry name" value="Lactamase_B"/>
    <property type="match status" value="1"/>
</dbReference>
<dbReference type="InterPro" id="IPR036866">
    <property type="entry name" value="RibonucZ/Hydroxyglut_hydro"/>
</dbReference>
<dbReference type="InterPro" id="IPR051453">
    <property type="entry name" value="MBL_Glyoxalase_II"/>
</dbReference>
<evidence type="ECO:0000313" key="2">
    <source>
        <dbReference type="EMBL" id="KMV20607.1"/>
    </source>
</evidence>
<dbReference type="SUPFAM" id="SSF56281">
    <property type="entry name" value="Metallo-hydrolase/oxidoreductase"/>
    <property type="match status" value="1"/>
</dbReference>
<dbReference type="Gene3D" id="3.60.15.10">
    <property type="entry name" value="Ribonuclease Z/Hydroxyacylglutathione hydrolase-like"/>
    <property type="match status" value="1"/>
</dbReference>
<proteinExistence type="predicted"/>
<name>A0A0J8UI75_9MYCO</name>
<dbReference type="Proteomes" id="UP000037594">
    <property type="component" value="Unassembled WGS sequence"/>
</dbReference>
<dbReference type="InterPro" id="IPR001279">
    <property type="entry name" value="Metallo-B-lactamas"/>
</dbReference>
<protein>
    <submittedName>
        <fullName evidence="2">Zn-dependent hydrolase</fullName>
    </submittedName>
</protein>
<dbReference type="CDD" id="cd06262">
    <property type="entry name" value="metallo-hydrolase-like_MBL-fold"/>
    <property type="match status" value="1"/>
</dbReference>
<dbReference type="PATRIC" id="fig|451644.5.peg.581"/>
<reference evidence="2 3" key="1">
    <citation type="submission" date="2015-06" db="EMBL/GenBank/DDBJ databases">
        <title>Genome sequence of Mycobacterium conceptionense strain MLE.</title>
        <authorList>
            <person name="Greninger A.L."/>
            <person name="Cunningham G."/>
            <person name="Chiu C.Y."/>
            <person name="Miller S."/>
        </authorList>
    </citation>
    <scope>NUCLEOTIDE SEQUENCE [LARGE SCALE GENOMIC DNA]</scope>
    <source>
        <strain evidence="2 3">MLE</strain>
    </source>
</reference>
<feature type="domain" description="Metallo-beta-lactamase" evidence="1">
    <location>
        <begin position="40"/>
        <end position="206"/>
    </location>
</feature>